<keyword evidence="1" id="KW-0378">Hydrolase</keyword>
<dbReference type="InterPro" id="IPR001932">
    <property type="entry name" value="PPM-type_phosphatase-like_dom"/>
</dbReference>
<comment type="caution">
    <text evidence="4">The sequence shown here is derived from an EMBL/GenBank/DDBJ whole genome shotgun (WGS) entry which is preliminary data.</text>
</comment>
<feature type="region of interest" description="Disordered" evidence="2">
    <location>
        <begin position="501"/>
        <end position="527"/>
    </location>
</feature>
<dbReference type="SMART" id="SM00331">
    <property type="entry name" value="PP2C_SIG"/>
    <property type="match status" value="1"/>
</dbReference>
<organism evidence="4 5">
    <name type="scientific">Cellulosimicrobium composti</name>
    <dbReference type="NCBI Taxonomy" id="2672572"/>
    <lineage>
        <taxon>Bacteria</taxon>
        <taxon>Bacillati</taxon>
        <taxon>Actinomycetota</taxon>
        <taxon>Actinomycetes</taxon>
        <taxon>Micrococcales</taxon>
        <taxon>Promicromonosporaceae</taxon>
        <taxon>Cellulosimicrobium</taxon>
    </lineage>
</organism>
<dbReference type="RefSeq" id="WP_155098708.1">
    <property type="nucleotide sequence ID" value="NZ_WMKA01000011.1"/>
</dbReference>
<dbReference type="PANTHER" id="PTHR43156">
    <property type="entry name" value="STAGE II SPORULATION PROTEIN E-RELATED"/>
    <property type="match status" value="1"/>
</dbReference>
<sequence>MVTSRAERWALAPVALLLLDAEVRVLDANHEFLRMIEVPDVEAVAGRRLADLLTVGGRIYWETHVSPLLHIEGRVDEVAVELRTPHGREPVLLTATEREVRGERLVEVAMLSARERSRFEQELVGARRAAEDAERRVRLLHGIAADLASVAGLDGVVWVLLRTAVTLLGAGDAALWTAQESGPLRRWGGAEALAAPTIDELTEPAVREDGTVVVPLRTAGALLGVLALAPRRAAGADPLDLGTAAAAGQLAALALARATTHEQSVSVASELQGAMLSDGIVDDPAVEISARYRPGVHDLQVGGDWYDTFRVAPDVVALSVGDVVGRGLKAATSMGQLRTAVRAASDTGLPPEEVLGRLDRFVDRTGTGFMASLVYAELDLGRGALRYTCAGHLPPLLVPADGDSHYLWEARSTPLGVRGTTPRVADTVALAPGDLLLLFTDGVVERRDRPLGLALDELAEIVTNALEAGLDGEDLLAAVVARAPQDDDACLLAVRWLGPRTTDGPAPAVEPTAGSAGGPSADEERPG</sequence>
<dbReference type="Proteomes" id="UP000440668">
    <property type="component" value="Unassembled WGS sequence"/>
</dbReference>
<dbReference type="Gene3D" id="3.60.40.10">
    <property type="entry name" value="PPM-type phosphatase domain"/>
    <property type="match status" value="1"/>
</dbReference>
<proteinExistence type="predicted"/>
<dbReference type="Gene3D" id="3.30.450.40">
    <property type="match status" value="1"/>
</dbReference>
<name>A0A6N7ZH49_9MICO</name>
<accession>A0A6N7ZH49</accession>
<dbReference type="InterPro" id="IPR036457">
    <property type="entry name" value="PPM-type-like_dom_sf"/>
</dbReference>
<dbReference type="InterPro" id="IPR029016">
    <property type="entry name" value="GAF-like_dom_sf"/>
</dbReference>
<evidence type="ECO:0000313" key="4">
    <source>
        <dbReference type="EMBL" id="MTG88658.1"/>
    </source>
</evidence>
<dbReference type="SUPFAM" id="SSF55781">
    <property type="entry name" value="GAF domain-like"/>
    <property type="match status" value="1"/>
</dbReference>
<dbReference type="AlphaFoldDB" id="A0A6N7ZH49"/>
<evidence type="ECO:0000313" key="5">
    <source>
        <dbReference type="Proteomes" id="UP000440668"/>
    </source>
</evidence>
<dbReference type="InterPro" id="IPR052016">
    <property type="entry name" value="Bact_Sigma-Reg"/>
</dbReference>
<dbReference type="Pfam" id="PF07228">
    <property type="entry name" value="SpoIIE"/>
    <property type="match status" value="1"/>
</dbReference>
<dbReference type="EMBL" id="WMKA01000011">
    <property type="protein sequence ID" value="MTG88658.1"/>
    <property type="molecule type" value="Genomic_DNA"/>
</dbReference>
<gene>
    <name evidence="4" type="ORF">GJV82_06820</name>
</gene>
<dbReference type="SUPFAM" id="SSF81606">
    <property type="entry name" value="PP2C-like"/>
    <property type="match status" value="1"/>
</dbReference>
<evidence type="ECO:0000256" key="1">
    <source>
        <dbReference type="ARBA" id="ARBA00022801"/>
    </source>
</evidence>
<dbReference type="Gene3D" id="3.30.450.20">
    <property type="entry name" value="PAS domain"/>
    <property type="match status" value="1"/>
</dbReference>
<dbReference type="GO" id="GO:0016791">
    <property type="term" value="F:phosphatase activity"/>
    <property type="evidence" value="ECO:0007669"/>
    <property type="project" value="TreeGrafter"/>
</dbReference>
<protein>
    <submittedName>
        <fullName evidence="4">SpoIIE family protein phosphatase</fullName>
    </submittedName>
</protein>
<evidence type="ECO:0000256" key="2">
    <source>
        <dbReference type="SAM" id="MobiDB-lite"/>
    </source>
</evidence>
<feature type="domain" description="PPM-type phosphatase" evidence="3">
    <location>
        <begin position="283"/>
        <end position="496"/>
    </location>
</feature>
<evidence type="ECO:0000259" key="3">
    <source>
        <dbReference type="SMART" id="SM00331"/>
    </source>
</evidence>
<reference evidence="4 5" key="1">
    <citation type="submission" date="2019-11" db="EMBL/GenBank/DDBJ databases">
        <title>Cellulosimicrobium composti sp. nov. isolated from a compost.</title>
        <authorList>
            <person name="Yang Y."/>
        </authorList>
    </citation>
    <scope>NUCLEOTIDE SEQUENCE [LARGE SCALE GENOMIC DNA]</scope>
    <source>
        <strain evidence="4 5">BIT-GX5</strain>
    </source>
</reference>
<dbReference type="PANTHER" id="PTHR43156:SF2">
    <property type="entry name" value="STAGE II SPORULATION PROTEIN E"/>
    <property type="match status" value="1"/>
</dbReference>